<feature type="compositionally biased region" description="Polar residues" evidence="1">
    <location>
        <begin position="97"/>
        <end position="113"/>
    </location>
</feature>
<sequence length="197" mass="21700">MGTILLLTFYYLIRSDTLADGSPGVRKDFEYHLAFPTPLTRKTPKVHARGEPYTDEHLAMEDAAASMITKLLDKTAAATHHAPAWPRRGTCPIFTPQHDSSVSQAPNHAQITPQHGPGVVQASESCQNRTRTTPRRGLSPLTTPRRGQASPGLRHLDAPAWMRRELQSMTAPQPSPSVIPPSNQPKAQFCNMFDSVM</sequence>
<name>A0ABU6QUR3_9FABA</name>
<dbReference type="Proteomes" id="UP001341840">
    <property type="component" value="Unassembled WGS sequence"/>
</dbReference>
<evidence type="ECO:0000256" key="1">
    <source>
        <dbReference type="SAM" id="MobiDB-lite"/>
    </source>
</evidence>
<feature type="compositionally biased region" description="Polar residues" evidence="1">
    <location>
        <begin position="122"/>
        <end position="131"/>
    </location>
</feature>
<dbReference type="EMBL" id="JASCZI010001590">
    <property type="protein sequence ID" value="MED6115221.1"/>
    <property type="molecule type" value="Genomic_DNA"/>
</dbReference>
<reference evidence="3 4" key="1">
    <citation type="journal article" date="2023" name="Plants (Basel)">
        <title>Bridging the Gap: Combining Genomics and Transcriptomics Approaches to Understand Stylosanthes scabra, an Orphan Legume from the Brazilian Caatinga.</title>
        <authorList>
            <person name="Ferreira-Neto J.R.C."/>
            <person name="da Silva M.D."/>
            <person name="Binneck E."/>
            <person name="de Melo N.F."/>
            <person name="da Silva R.H."/>
            <person name="de Melo A.L.T.M."/>
            <person name="Pandolfi V."/>
            <person name="Bustamante F.O."/>
            <person name="Brasileiro-Vidal A.C."/>
            <person name="Benko-Iseppon A.M."/>
        </authorList>
    </citation>
    <scope>NUCLEOTIDE SEQUENCE [LARGE SCALE GENOMIC DNA]</scope>
    <source>
        <tissue evidence="3">Leaves</tissue>
    </source>
</reference>
<proteinExistence type="predicted"/>
<organism evidence="3 4">
    <name type="scientific">Stylosanthes scabra</name>
    <dbReference type="NCBI Taxonomy" id="79078"/>
    <lineage>
        <taxon>Eukaryota</taxon>
        <taxon>Viridiplantae</taxon>
        <taxon>Streptophyta</taxon>
        <taxon>Embryophyta</taxon>
        <taxon>Tracheophyta</taxon>
        <taxon>Spermatophyta</taxon>
        <taxon>Magnoliopsida</taxon>
        <taxon>eudicotyledons</taxon>
        <taxon>Gunneridae</taxon>
        <taxon>Pentapetalae</taxon>
        <taxon>rosids</taxon>
        <taxon>fabids</taxon>
        <taxon>Fabales</taxon>
        <taxon>Fabaceae</taxon>
        <taxon>Papilionoideae</taxon>
        <taxon>50 kb inversion clade</taxon>
        <taxon>dalbergioids sensu lato</taxon>
        <taxon>Dalbergieae</taxon>
        <taxon>Pterocarpus clade</taxon>
        <taxon>Stylosanthes</taxon>
    </lineage>
</organism>
<feature type="region of interest" description="Disordered" evidence="1">
    <location>
        <begin position="97"/>
        <end position="154"/>
    </location>
</feature>
<evidence type="ECO:0000256" key="2">
    <source>
        <dbReference type="SAM" id="SignalP"/>
    </source>
</evidence>
<accession>A0ABU6QUR3</accession>
<evidence type="ECO:0000313" key="3">
    <source>
        <dbReference type="EMBL" id="MED6115221.1"/>
    </source>
</evidence>
<feature type="chain" id="PRO_5046630409" evidence="2">
    <location>
        <begin position="20"/>
        <end position="197"/>
    </location>
</feature>
<evidence type="ECO:0000313" key="4">
    <source>
        <dbReference type="Proteomes" id="UP001341840"/>
    </source>
</evidence>
<keyword evidence="4" id="KW-1185">Reference proteome</keyword>
<gene>
    <name evidence="3" type="ORF">PIB30_088222</name>
</gene>
<comment type="caution">
    <text evidence="3">The sequence shown here is derived from an EMBL/GenBank/DDBJ whole genome shotgun (WGS) entry which is preliminary data.</text>
</comment>
<keyword evidence="2" id="KW-0732">Signal</keyword>
<feature type="signal peptide" evidence="2">
    <location>
        <begin position="1"/>
        <end position="19"/>
    </location>
</feature>
<protein>
    <submittedName>
        <fullName evidence="3">Uncharacterized protein</fullName>
    </submittedName>
</protein>